<proteinExistence type="predicted"/>
<name>A0A6J6W285_9ZZZZ</name>
<reference evidence="1" key="1">
    <citation type="submission" date="2020-05" db="EMBL/GenBank/DDBJ databases">
        <authorList>
            <person name="Chiriac C."/>
            <person name="Salcher M."/>
            <person name="Ghai R."/>
            <person name="Kavagutti S V."/>
        </authorList>
    </citation>
    <scope>NUCLEOTIDE SEQUENCE</scope>
</reference>
<gene>
    <name evidence="1" type="ORF">UFOPK2754_03439</name>
</gene>
<organism evidence="1">
    <name type="scientific">freshwater metagenome</name>
    <dbReference type="NCBI Taxonomy" id="449393"/>
    <lineage>
        <taxon>unclassified sequences</taxon>
        <taxon>metagenomes</taxon>
        <taxon>ecological metagenomes</taxon>
    </lineage>
</organism>
<evidence type="ECO:0000313" key="1">
    <source>
        <dbReference type="EMBL" id="CAB4777118.1"/>
    </source>
</evidence>
<dbReference type="EMBL" id="CAEZYR010000246">
    <property type="protein sequence ID" value="CAB4777118.1"/>
    <property type="molecule type" value="Genomic_DNA"/>
</dbReference>
<sequence>MDQRDRHVSEYYVDIAHGGPHLIGQLARAALTDMRVGENECAYDRTQRVSSE</sequence>
<protein>
    <submittedName>
        <fullName evidence="1">Unannotated protein</fullName>
    </submittedName>
</protein>
<dbReference type="AlphaFoldDB" id="A0A6J6W285"/>
<accession>A0A6J6W285</accession>